<evidence type="ECO:0000256" key="4">
    <source>
        <dbReference type="ARBA" id="ARBA00022989"/>
    </source>
</evidence>
<feature type="transmembrane region" description="Helical" evidence="6">
    <location>
        <begin position="373"/>
        <end position="391"/>
    </location>
</feature>
<evidence type="ECO:0000256" key="1">
    <source>
        <dbReference type="ARBA" id="ARBA00004651"/>
    </source>
</evidence>
<organism evidence="7 8">
    <name type="scientific">Leeuwenhoekiella aequorea</name>
    <dbReference type="NCBI Taxonomy" id="283736"/>
    <lineage>
        <taxon>Bacteria</taxon>
        <taxon>Pseudomonadati</taxon>
        <taxon>Bacteroidota</taxon>
        <taxon>Flavobacteriia</taxon>
        <taxon>Flavobacteriales</taxon>
        <taxon>Flavobacteriaceae</taxon>
        <taxon>Leeuwenhoekiella</taxon>
    </lineage>
</organism>
<evidence type="ECO:0000256" key="3">
    <source>
        <dbReference type="ARBA" id="ARBA00022692"/>
    </source>
</evidence>
<dbReference type="GO" id="GO:0009246">
    <property type="term" value="P:enterobacterial common antigen biosynthetic process"/>
    <property type="evidence" value="ECO:0007669"/>
    <property type="project" value="InterPro"/>
</dbReference>
<feature type="transmembrane region" description="Helical" evidence="6">
    <location>
        <begin position="230"/>
        <end position="248"/>
    </location>
</feature>
<feature type="transmembrane region" description="Helical" evidence="6">
    <location>
        <begin position="276"/>
        <end position="294"/>
    </location>
</feature>
<evidence type="ECO:0000256" key="6">
    <source>
        <dbReference type="SAM" id="Phobius"/>
    </source>
</evidence>
<gene>
    <name evidence="7" type="ORF">DSM00_1615</name>
</gene>
<dbReference type="AlphaFoldDB" id="A0A4Q0P874"/>
<comment type="caution">
    <text evidence="7">The sequence shown here is derived from an EMBL/GenBank/DDBJ whole genome shotgun (WGS) entry which is preliminary data.</text>
</comment>
<dbReference type="PANTHER" id="PTHR30250:SF30">
    <property type="entry name" value="LIPID III FLIPPASE"/>
    <property type="match status" value="1"/>
</dbReference>
<feature type="transmembrane region" description="Helical" evidence="6">
    <location>
        <begin position="187"/>
        <end position="209"/>
    </location>
</feature>
<dbReference type="CDD" id="cd13125">
    <property type="entry name" value="MATE_like_10"/>
    <property type="match status" value="1"/>
</dbReference>
<dbReference type="RefSeq" id="WP_128757512.1">
    <property type="nucleotide sequence ID" value="NZ_QOVM01000003.1"/>
</dbReference>
<feature type="transmembrane region" description="Helical" evidence="6">
    <location>
        <begin position="347"/>
        <end position="368"/>
    </location>
</feature>
<dbReference type="OrthoDB" id="9769862at2"/>
<protein>
    <submittedName>
        <fullName evidence="7">PST family polysaccharide transporter</fullName>
    </submittedName>
</protein>
<feature type="transmembrane region" description="Helical" evidence="6">
    <location>
        <begin position="161"/>
        <end position="181"/>
    </location>
</feature>
<dbReference type="Pfam" id="PF01943">
    <property type="entry name" value="Polysacc_synt"/>
    <property type="match status" value="1"/>
</dbReference>
<sequence length="433" mass="48636">MKFRFLSRLLTQNTLLRVSSFNSLGIIIRVGCGLIMSKLIAFYLGASGMAVLGDLRNFLNSVQSIGQLGFSNGVIKYVAEHKKDQNQLKISISTALKMSLIASILVGILLIVYAVELDKYVFNNTYNYATIIKLVGVGLPLLSLNALVLNIINGLGKYRQVIYINVITNLLGVCLSAVLIINYNLFGALLAIVVSGIISLIIAGLFLIKKASHLKLIFAKKIDFRILKKFSSYGVMTLFSAVTSPYIYMGIRKTIIEVDGIQKAGYWDAMLRLSDYYMMFATTLMTLYVLPKLSEIKTNKDFRIEIFNFYKTILPVFGIGLIIIYIFKTLLIKIVFNASFLEMQSIFIWQLSGDFFKVASLVIAYQLLAKNRFWTFIITQIISLSIIYITSTQLIGTYGFVGASMGHLISYVLYLILLLFIFRKALFSRSSLI</sequence>
<accession>A0A4Q0P874</accession>
<dbReference type="InterPro" id="IPR050833">
    <property type="entry name" value="Poly_Biosynth_Transport"/>
</dbReference>
<dbReference type="InterPro" id="IPR044550">
    <property type="entry name" value="WzxE"/>
</dbReference>
<feature type="transmembrane region" description="Helical" evidence="6">
    <location>
        <begin position="21"/>
        <end position="46"/>
    </location>
</feature>
<comment type="subcellular location">
    <subcellularLocation>
        <location evidence="1">Cell membrane</location>
        <topology evidence="1">Multi-pass membrane protein</topology>
    </subcellularLocation>
</comment>
<reference evidence="7 8" key="1">
    <citation type="submission" date="2018-07" db="EMBL/GenBank/DDBJ databases">
        <title>Leeuwenhoekiella genomics.</title>
        <authorList>
            <person name="Tahon G."/>
            <person name="Willems A."/>
        </authorList>
    </citation>
    <scope>NUCLEOTIDE SEQUENCE [LARGE SCALE GENOMIC DNA]</scope>
    <source>
        <strain evidence="7 8">LMG 22550</strain>
    </source>
</reference>
<feature type="transmembrane region" description="Helical" evidence="6">
    <location>
        <begin position="306"/>
        <end position="327"/>
    </location>
</feature>
<name>A0A4Q0P874_9FLAO</name>
<feature type="transmembrane region" description="Helical" evidence="6">
    <location>
        <begin position="126"/>
        <end position="149"/>
    </location>
</feature>
<evidence type="ECO:0000313" key="8">
    <source>
        <dbReference type="Proteomes" id="UP000289238"/>
    </source>
</evidence>
<feature type="transmembrane region" description="Helical" evidence="6">
    <location>
        <begin position="90"/>
        <end position="114"/>
    </location>
</feature>
<keyword evidence="4 6" id="KW-1133">Transmembrane helix</keyword>
<keyword evidence="5 6" id="KW-0472">Membrane</keyword>
<evidence type="ECO:0000313" key="7">
    <source>
        <dbReference type="EMBL" id="RXG22518.1"/>
    </source>
</evidence>
<evidence type="ECO:0000256" key="5">
    <source>
        <dbReference type="ARBA" id="ARBA00023136"/>
    </source>
</evidence>
<keyword evidence="2" id="KW-1003">Cell membrane</keyword>
<feature type="transmembrane region" description="Helical" evidence="6">
    <location>
        <begin position="397"/>
        <end position="422"/>
    </location>
</feature>
<dbReference type="GO" id="GO:0005886">
    <property type="term" value="C:plasma membrane"/>
    <property type="evidence" value="ECO:0007669"/>
    <property type="project" value="UniProtKB-SubCell"/>
</dbReference>
<dbReference type="PANTHER" id="PTHR30250">
    <property type="entry name" value="PST FAMILY PREDICTED COLANIC ACID TRANSPORTER"/>
    <property type="match status" value="1"/>
</dbReference>
<keyword evidence="8" id="KW-1185">Reference proteome</keyword>
<dbReference type="InterPro" id="IPR002797">
    <property type="entry name" value="Polysacc_synth"/>
</dbReference>
<proteinExistence type="predicted"/>
<dbReference type="Proteomes" id="UP000289238">
    <property type="component" value="Unassembled WGS sequence"/>
</dbReference>
<evidence type="ECO:0000256" key="2">
    <source>
        <dbReference type="ARBA" id="ARBA00022475"/>
    </source>
</evidence>
<dbReference type="EMBL" id="QOVM01000003">
    <property type="protein sequence ID" value="RXG22518.1"/>
    <property type="molecule type" value="Genomic_DNA"/>
</dbReference>
<keyword evidence="3 6" id="KW-0812">Transmembrane</keyword>